<protein>
    <submittedName>
        <fullName evidence="2">7432_t:CDS:1</fullName>
    </submittedName>
</protein>
<proteinExistence type="predicted"/>
<dbReference type="Proteomes" id="UP000789396">
    <property type="component" value="Unassembled WGS sequence"/>
</dbReference>
<feature type="region of interest" description="Disordered" evidence="1">
    <location>
        <begin position="88"/>
        <end position="138"/>
    </location>
</feature>
<dbReference type="OrthoDB" id="10520349at2759"/>
<gene>
    <name evidence="2" type="ORF">RFULGI_LOCUS929</name>
</gene>
<evidence type="ECO:0000313" key="2">
    <source>
        <dbReference type="EMBL" id="CAG8466693.1"/>
    </source>
</evidence>
<sequence length="138" mass="15543">MIEATDINYSKLPLLTFNTPEIASSSSSNTRSIFDIIADDVDFVADNSSKKPSYVEHSTISISSSSKTIVDVDANLSLEKSNYIELDAEDKNNGKEHDSEREHSKNENSLCKNDQEEDYQPKKRKRGTRIINKNKGKK</sequence>
<comment type="caution">
    <text evidence="2">The sequence shown here is derived from an EMBL/GenBank/DDBJ whole genome shotgun (WGS) entry which is preliminary data.</text>
</comment>
<feature type="compositionally biased region" description="Basic residues" evidence="1">
    <location>
        <begin position="122"/>
        <end position="138"/>
    </location>
</feature>
<reference evidence="2" key="1">
    <citation type="submission" date="2021-06" db="EMBL/GenBank/DDBJ databases">
        <authorList>
            <person name="Kallberg Y."/>
            <person name="Tangrot J."/>
            <person name="Rosling A."/>
        </authorList>
    </citation>
    <scope>NUCLEOTIDE SEQUENCE</scope>
    <source>
        <strain evidence="2">IN212</strain>
    </source>
</reference>
<keyword evidence="3" id="KW-1185">Reference proteome</keyword>
<evidence type="ECO:0000256" key="1">
    <source>
        <dbReference type="SAM" id="MobiDB-lite"/>
    </source>
</evidence>
<name>A0A9N8VU63_9GLOM</name>
<feature type="compositionally biased region" description="Basic and acidic residues" evidence="1">
    <location>
        <begin position="89"/>
        <end position="106"/>
    </location>
</feature>
<organism evidence="2 3">
    <name type="scientific">Racocetra fulgida</name>
    <dbReference type="NCBI Taxonomy" id="60492"/>
    <lineage>
        <taxon>Eukaryota</taxon>
        <taxon>Fungi</taxon>
        <taxon>Fungi incertae sedis</taxon>
        <taxon>Mucoromycota</taxon>
        <taxon>Glomeromycotina</taxon>
        <taxon>Glomeromycetes</taxon>
        <taxon>Diversisporales</taxon>
        <taxon>Gigasporaceae</taxon>
        <taxon>Racocetra</taxon>
    </lineage>
</organism>
<dbReference type="AlphaFoldDB" id="A0A9N8VU63"/>
<evidence type="ECO:0000313" key="3">
    <source>
        <dbReference type="Proteomes" id="UP000789396"/>
    </source>
</evidence>
<accession>A0A9N8VU63</accession>
<dbReference type="EMBL" id="CAJVPZ010000488">
    <property type="protein sequence ID" value="CAG8466693.1"/>
    <property type="molecule type" value="Genomic_DNA"/>
</dbReference>